<evidence type="ECO:0000256" key="1">
    <source>
        <dbReference type="SAM" id="Phobius"/>
    </source>
</evidence>
<evidence type="ECO:0008006" key="4">
    <source>
        <dbReference type="Google" id="ProtNLM"/>
    </source>
</evidence>
<protein>
    <recommendedName>
        <fullName evidence="4">DUF2306 domain-containing protein</fullName>
    </recommendedName>
</protein>
<comment type="caution">
    <text evidence="2">The sequence shown here is derived from an EMBL/GenBank/DDBJ whole genome shotgun (WGS) entry which is preliminary data.</text>
</comment>
<feature type="transmembrane region" description="Helical" evidence="1">
    <location>
        <begin position="162"/>
        <end position="181"/>
    </location>
</feature>
<feature type="transmembrane region" description="Helical" evidence="1">
    <location>
        <begin position="6"/>
        <end position="27"/>
    </location>
</feature>
<sequence length="226" mass="24867">MDMSPMMLIHIITGSIAVLSGVAALALKKGKKPHRNAGKIFVVSMTLMALTGGYIAYIKPMMITLIAGLFTLHLVLSAFLIVKSPPHAIKPLDYMLPFASVGLCVASAYFGYNALTSPSGHVDGFSHEPYFFFALLSLVALIGDVKLVINKGISHSQRMTRHIWRMSFALYIAIGSFFGQGAQALPDMITQTFLIHIPEPLILLIICFWLGKTWLNNRKSRPVFSQ</sequence>
<feature type="transmembrane region" description="Helical" evidence="1">
    <location>
        <begin position="94"/>
        <end position="110"/>
    </location>
</feature>
<keyword evidence="3" id="KW-1185">Reference proteome</keyword>
<evidence type="ECO:0000313" key="3">
    <source>
        <dbReference type="Proteomes" id="UP000615755"/>
    </source>
</evidence>
<keyword evidence="1" id="KW-0472">Membrane</keyword>
<organism evidence="2 3">
    <name type="scientific">Pseudoalteromonas aurantia 208</name>
    <dbReference type="NCBI Taxonomy" id="1314867"/>
    <lineage>
        <taxon>Bacteria</taxon>
        <taxon>Pseudomonadati</taxon>
        <taxon>Pseudomonadota</taxon>
        <taxon>Gammaproteobacteria</taxon>
        <taxon>Alteromonadales</taxon>
        <taxon>Pseudoalteromonadaceae</taxon>
        <taxon>Pseudoalteromonas</taxon>
    </lineage>
</organism>
<dbReference type="InterPro" id="IPR018750">
    <property type="entry name" value="DUF2306_membrane"/>
</dbReference>
<name>A0ABR9EJV0_9GAMM</name>
<dbReference type="Proteomes" id="UP000615755">
    <property type="component" value="Unassembled WGS sequence"/>
</dbReference>
<keyword evidence="1" id="KW-0812">Transmembrane</keyword>
<feature type="transmembrane region" description="Helical" evidence="1">
    <location>
        <begin position="130"/>
        <end position="150"/>
    </location>
</feature>
<keyword evidence="1" id="KW-1133">Transmembrane helix</keyword>
<proteinExistence type="predicted"/>
<reference evidence="2 3" key="1">
    <citation type="submission" date="2015-03" db="EMBL/GenBank/DDBJ databases">
        <title>Genome sequence of Pseudoalteromonas aurantia.</title>
        <authorList>
            <person name="Xie B.-B."/>
            <person name="Rong J.-C."/>
            <person name="Qin Q.-L."/>
            <person name="Zhang Y.-Z."/>
        </authorList>
    </citation>
    <scope>NUCLEOTIDE SEQUENCE [LARGE SCALE GENOMIC DNA]</scope>
    <source>
        <strain evidence="2 3">208</strain>
    </source>
</reference>
<accession>A0ABR9EJV0</accession>
<dbReference type="EMBL" id="AQGV01000015">
    <property type="protein sequence ID" value="MBE0370982.1"/>
    <property type="molecule type" value="Genomic_DNA"/>
</dbReference>
<feature type="transmembrane region" description="Helical" evidence="1">
    <location>
        <begin position="39"/>
        <end position="57"/>
    </location>
</feature>
<feature type="transmembrane region" description="Helical" evidence="1">
    <location>
        <begin position="63"/>
        <end position="82"/>
    </location>
</feature>
<dbReference type="RefSeq" id="WP_192509999.1">
    <property type="nucleotide sequence ID" value="NZ_AQGV01000015.1"/>
</dbReference>
<dbReference type="Pfam" id="PF10067">
    <property type="entry name" value="DUF2306"/>
    <property type="match status" value="1"/>
</dbReference>
<feature type="transmembrane region" description="Helical" evidence="1">
    <location>
        <begin position="193"/>
        <end position="211"/>
    </location>
</feature>
<evidence type="ECO:0000313" key="2">
    <source>
        <dbReference type="EMBL" id="MBE0370982.1"/>
    </source>
</evidence>
<gene>
    <name evidence="2" type="ORF">PAUR_b1130</name>
</gene>